<comment type="subcellular location">
    <subcellularLocation>
        <location evidence="1">Nucleus</location>
    </subcellularLocation>
</comment>
<reference evidence="7" key="1">
    <citation type="journal article" date="2017" name="Nat. Genet.">
        <title>Contrasting evolutionary genome dynamics between domesticated and wild yeasts.</title>
        <authorList>
            <person name="Yue J.X."/>
            <person name="Li J."/>
            <person name="Aigrain L."/>
            <person name="Hallin J."/>
            <person name="Persson K."/>
            <person name="Oliver K."/>
            <person name="Bergstrom A."/>
            <person name="Coupland P."/>
            <person name="Warringer J."/>
            <person name="Lagomarsino M.C."/>
            <person name="Fischer G."/>
            <person name="Durbin R."/>
            <person name="Liti G."/>
        </authorList>
    </citation>
    <scope>NUCLEOTIDE SEQUENCE</scope>
    <source>
        <strain evidence="7">CBS432</strain>
    </source>
</reference>
<dbReference type="SUPFAM" id="SSF46785">
    <property type="entry name" value="Winged helix' DNA-binding domain"/>
    <property type="match status" value="1"/>
</dbReference>
<feature type="compositionally biased region" description="Low complexity" evidence="5">
    <location>
        <begin position="7"/>
        <end position="20"/>
    </location>
</feature>
<name>A0A8B8UZS9_SACPA</name>
<dbReference type="PROSITE" id="PS00434">
    <property type="entry name" value="HSF_DOMAIN"/>
    <property type="match status" value="1"/>
</dbReference>
<dbReference type="InterPro" id="IPR036388">
    <property type="entry name" value="WH-like_DNA-bd_sf"/>
</dbReference>
<gene>
    <name evidence="7" type="primary">SFL1</name>
    <name evidence="7" type="ORF">SPAR_O02700</name>
</gene>
<feature type="compositionally biased region" description="Polar residues" evidence="5">
    <location>
        <begin position="681"/>
        <end position="700"/>
    </location>
</feature>
<sequence>MSEEETVSAPAPASTPAPVGAGVGGGGGASAGIANASAEGGDGAEDVKRHGSKMLVGPRPPQNAIFIHKLYQILEDDSLHDLIWWTPSGSSFMIKPVERFSKALATYFKHTNITSFVRQLNIYGFHKVSHDHNSNDANSGDDANTNDDNNANDDNSGNKNSSGDENSGAGAQEKEKSNPTKIWEFKHSSGIFKKGDIEGLKHIKRRASSRNNSSINSRKNSSNQNCDIDSGVRARPSSIQDPSTSSNSFGNFVPQIPGANNSIPEYFNNPHVTYENANHVPLECNNPEMQEQSRPPSFQDETLKHLKEINVDMVKIIESMQHFISLQHNFCSQSFTFKNVSKKKSENIVKDHQKQLKAFESDMLTFKQHVMSRAHRTIDSLYAFNATATAAAAAPAPVPTSTSTSAYAPKSQYEMMVPPGNQYVPQKSSSTTNIPSRFNTASVPPSQLFVQYQPQPQQHVTYAKQATHVPNFINQPIPIQQLPPQYADTFSTPQMMHNPFASKNNNKPGNTKRTNSVLMDPLTPAASVGVQGPLNYPIMNINPSIRDYKSVPQNMAPSPIYPINEPTTRLYSQPKMRSLGSTSSLPNDRRNSPLKLTPRPSLNEDSLYPKPRNSLKSSISGTSLSSSFTLVANNPAPIRYSQQGLLRSLNKAANCAPDSVTPLESSILTGPTPKNMDNLPAVSSNLINSPMNVEHSSSLSHAEPASQIELPQPSLPTASATKKTDETGDSKRKGSGVYSLLNQEESDTTSSDPKTENKAAPAFKKVKM</sequence>
<feature type="region of interest" description="Disordered" evidence="5">
    <location>
        <begin position="559"/>
        <end position="621"/>
    </location>
</feature>
<evidence type="ECO:0000256" key="1">
    <source>
        <dbReference type="ARBA" id="ARBA00004123"/>
    </source>
</evidence>
<evidence type="ECO:0000256" key="4">
    <source>
        <dbReference type="RuleBase" id="RU004020"/>
    </source>
</evidence>
<dbReference type="KEGG" id="spao:SPAR_O02700"/>
<protein>
    <submittedName>
        <fullName evidence="7">Sfl1p</fullName>
    </submittedName>
</protein>
<feature type="compositionally biased region" description="Polar residues" evidence="5">
    <location>
        <begin position="237"/>
        <end position="250"/>
    </location>
</feature>
<dbReference type="GeneID" id="54633699"/>
<dbReference type="InterPro" id="IPR036390">
    <property type="entry name" value="WH_DNA-bd_sf"/>
</dbReference>
<feature type="region of interest" description="Disordered" evidence="5">
    <location>
        <begin position="1"/>
        <end position="45"/>
    </location>
</feature>
<dbReference type="GO" id="GO:0003700">
    <property type="term" value="F:DNA-binding transcription factor activity"/>
    <property type="evidence" value="ECO:0007669"/>
    <property type="project" value="InterPro"/>
</dbReference>
<dbReference type="AlphaFoldDB" id="A0A8B8UZS9"/>
<evidence type="ECO:0000313" key="7">
    <source>
        <dbReference type="RefSeq" id="XP_033769274.1"/>
    </source>
</evidence>
<keyword evidence="3" id="KW-0539">Nucleus</keyword>
<evidence type="ECO:0000256" key="5">
    <source>
        <dbReference type="SAM" id="MobiDB-lite"/>
    </source>
</evidence>
<feature type="compositionally biased region" description="Basic and acidic residues" evidence="5">
    <location>
        <begin position="172"/>
        <end position="182"/>
    </location>
</feature>
<feature type="compositionally biased region" description="Low complexity" evidence="5">
    <location>
        <begin position="135"/>
        <end position="168"/>
    </location>
</feature>
<feature type="compositionally biased region" description="Low complexity" evidence="5">
    <location>
        <begin position="209"/>
        <end position="225"/>
    </location>
</feature>
<dbReference type="SMART" id="SM00415">
    <property type="entry name" value="HSF"/>
    <property type="match status" value="1"/>
</dbReference>
<comment type="similarity">
    <text evidence="4">Belongs to the HSF family.</text>
</comment>
<dbReference type="GO" id="GO:0043565">
    <property type="term" value="F:sequence-specific DNA binding"/>
    <property type="evidence" value="ECO:0007669"/>
    <property type="project" value="InterPro"/>
</dbReference>
<dbReference type="VEuPathDB" id="FungiDB:SPAR_O02700"/>
<reference evidence="7" key="3">
    <citation type="submission" date="2025-07" db="EMBL/GenBank/DDBJ databases">
        <authorList>
            <consortium name="NCBI Genome Project"/>
        </authorList>
    </citation>
    <scope>NUCLEOTIDE SEQUENCE</scope>
    <source>
        <strain evidence="7">CBS432</strain>
    </source>
</reference>
<evidence type="ECO:0000256" key="2">
    <source>
        <dbReference type="ARBA" id="ARBA00023125"/>
    </source>
</evidence>
<proteinExistence type="inferred from homology"/>
<feature type="region of interest" description="Disordered" evidence="5">
    <location>
        <begin position="133"/>
        <end position="182"/>
    </location>
</feature>
<dbReference type="InterPro" id="IPR000232">
    <property type="entry name" value="HSF_DNA-bd"/>
</dbReference>
<dbReference type="Pfam" id="PF00447">
    <property type="entry name" value="HSF_DNA-bind"/>
    <property type="match status" value="1"/>
</dbReference>
<reference evidence="7" key="2">
    <citation type="submission" date="2020-01" db="EMBL/GenBank/DDBJ databases">
        <title>Population-level Yeast Reference Genomes.</title>
        <authorList>
            <person name="Yue J.-X."/>
        </authorList>
    </citation>
    <scope>NUCLEOTIDE SEQUENCE</scope>
    <source>
        <strain evidence="7">CBS432</strain>
    </source>
</reference>
<keyword evidence="2" id="KW-0238">DNA-binding</keyword>
<dbReference type="GO" id="GO:0005634">
    <property type="term" value="C:nucleus"/>
    <property type="evidence" value="ECO:0007669"/>
    <property type="project" value="UniProtKB-SubCell"/>
</dbReference>
<feature type="compositionally biased region" description="Basic and acidic residues" evidence="5">
    <location>
        <begin position="722"/>
        <end position="732"/>
    </location>
</feature>
<dbReference type="Gene3D" id="1.10.10.10">
    <property type="entry name" value="Winged helix-like DNA-binding domain superfamily/Winged helix DNA-binding domain"/>
    <property type="match status" value="1"/>
</dbReference>
<dbReference type="RefSeq" id="XP_033769274.1">
    <property type="nucleotide sequence ID" value="XM_033913383.1"/>
</dbReference>
<evidence type="ECO:0000256" key="3">
    <source>
        <dbReference type="ARBA" id="ARBA00023242"/>
    </source>
</evidence>
<dbReference type="PANTHER" id="PTHR10015">
    <property type="entry name" value="HEAT SHOCK TRANSCRIPTION FACTOR"/>
    <property type="match status" value="1"/>
</dbReference>
<organism evidence="7">
    <name type="scientific">Saccharomyces paradoxus</name>
    <name type="common">Yeast</name>
    <name type="synonym">Saccharomyces douglasii</name>
    <dbReference type="NCBI Taxonomy" id="27291"/>
    <lineage>
        <taxon>Eukaryota</taxon>
        <taxon>Fungi</taxon>
        <taxon>Dikarya</taxon>
        <taxon>Ascomycota</taxon>
        <taxon>Saccharomycotina</taxon>
        <taxon>Saccharomycetes</taxon>
        <taxon>Saccharomycetales</taxon>
        <taxon>Saccharomycetaceae</taxon>
        <taxon>Saccharomyces</taxon>
    </lineage>
</organism>
<dbReference type="OrthoDB" id="60033at2759"/>
<dbReference type="PRINTS" id="PR00056">
    <property type="entry name" value="HSFDOMAIN"/>
</dbReference>
<feature type="region of interest" description="Disordered" evidence="5">
    <location>
        <begin position="204"/>
        <end position="251"/>
    </location>
</feature>
<reference evidence="7" key="4">
    <citation type="submission" date="2025-08" db="UniProtKB">
        <authorList>
            <consortium name="RefSeq"/>
        </authorList>
    </citation>
    <scope>IDENTIFICATION</scope>
    <source>
        <strain evidence="7">CBS432</strain>
    </source>
</reference>
<dbReference type="PANTHER" id="PTHR10015:SF396">
    <property type="entry name" value="FLOCCULATION SUPPRESSION PROTEIN"/>
    <property type="match status" value="1"/>
</dbReference>
<feature type="compositionally biased region" description="Polar residues" evidence="5">
    <location>
        <begin position="740"/>
        <end position="752"/>
    </location>
</feature>
<accession>A0A8B8UZS9</accession>
<evidence type="ECO:0000259" key="6">
    <source>
        <dbReference type="PROSITE" id="PS00434"/>
    </source>
</evidence>
<feature type="domain" description="HSF-type DNA-binding" evidence="6">
    <location>
        <begin position="104"/>
        <end position="128"/>
    </location>
</feature>
<feature type="region of interest" description="Disordered" evidence="5">
    <location>
        <begin position="666"/>
        <end position="768"/>
    </location>
</feature>
<feature type="compositionally biased region" description="Gly residues" evidence="5">
    <location>
        <begin position="21"/>
        <end position="30"/>
    </location>
</feature>